<dbReference type="InterPro" id="IPR043472">
    <property type="entry name" value="Macro_dom-like"/>
</dbReference>
<feature type="domain" description="Macro" evidence="1">
    <location>
        <begin position="8"/>
        <end position="191"/>
    </location>
</feature>
<reference evidence="2 3" key="1">
    <citation type="submission" date="2018-10" db="EMBL/GenBank/DDBJ databases">
        <title>Complete genome sequence of Malassezia restricta CBS 7877.</title>
        <authorList>
            <person name="Morand S.C."/>
            <person name="Bertignac M."/>
            <person name="Iltis A."/>
            <person name="Kolder I."/>
            <person name="Pirovano W."/>
            <person name="Jourdain R."/>
            <person name="Clavaud C."/>
        </authorList>
    </citation>
    <scope>NUCLEOTIDE SEQUENCE [LARGE SCALE GENOMIC DNA]</scope>
    <source>
        <strain evidence="2 3">CBS 7877</strain>
    </source>
</reference>
<dbReference type="Pfam" id="PF01661">
    <property type="entry name" value="Macro"/>
    <property type="match status" value="1"/>
</dbReference>
<dbReference type="PROSITE" id="PS51154">
    <property type="entry name" value="MACRO"/>
    <property type="match status" value="1"/>
</dbReference>
<dbReference type="STRING" id="425264.A0A3G2S6B6"/>
<dbReference type="SMART" id="SM00506">
    <property type="entry name" value="A1pp"/>
    <property type="match status" value="1"/>
</dbReference>
<dbReference type="SUPFAM" id="SSF52949">
    <property type="entry name" value="Macro domain-like"/>
    <property type="match status" value="1"/>
</dbReference>
<protein>
    <submittedName>
        <fullName evidence="2">Macro domain-containing protein</fullName>
    </submittedName>
</protein>
<evidence type="ECO:0000313" key="3">
    <source>
        <dbReference type="Proteomes" id="UP000269793"/>
    </source>
</evidence>
<gene>
    <name evidence="2" type="ORF">DNF11_2703</name>
</gene>
<dbReference type="AlphaFoldDB" id="A0A3G2S6B6"/>
<dbReference type="CDD" id="cd02908">
    <property type="entry name" value="Macro_OAADPr_deacetylase"/>
    <property type="match status" value="1"/>
</dbReference>
<dbReference type="EMBL" id="CP033152">
    <property type="protein sequence ID" value="AYO43653.1"/>
    <property type="molecule type" value="Genomic_DNA"/>
</dbReference>
<dbReference type="PANTHER" id="PTHR11106:SF27">
    <property type="entry name" value="MACRO DOMAIN-CONTAINING PROTEIN"/>
    <property type="match status" value="1"/>
</dbReference>
<accession>A0A3G2S6B6</accession>
<dbReference type="InterPro" id="IPR002589">
    <property type="entry name" value="Macro_dom"/>
</dbReference>
<dbReference type="OrthoDB" id="6077599at2759"/>
<dbReference type="Proteomes" id="UP000269793">
    <property type="component" value="Chromosome V"/>
</dbReference>
<evidence type="ECO:0000259" key="1">
    <source>
        <dbReference type="PROSITE" id="PS51154"/>
    </source>
</evidence>
<proteinExistence type="predicted"/>
<dbReference type="VEuPathDB" id="FungiDB:DNF11_2703"/>
<evidence type="ECO:0000313" key="2">
    <source>
        <dbReference type="EMBL" id="AYO43653.1"/>
    </source>
</evidence>
<name>A0A3G2S6B6_MALR7</name>
<keyword evidence="3" id="KW-1185">Reference proteome</keyword>
<dbReference type="NCBIfam" id="NF001664">
    <property type="entry name" value="PRK00431.1-6"/>
    <property type="match status" value="1"/>
</dbReference>
<organism evidence="2 3">
    <name type="scientific">Malassezia restricta (strain ATCC 96810 / NBRC 103918 / CBS 7877)</name>
    <name type="common">Seborrheic dermatitis infection agent</name>
    <dbReference type="NCBI Taxonomy" id="425264"/>
    <lineage>
        <taxon>Eukaryota</taxon>
        <taxon>Fungi</taxon>
        <taxon>Dikarya</taxon>
        <taxon>Basidiomycota</taxon>
        <taxon>Ustilaginomycotina</taxon>
        <taxon>Malasseziomycetes</taxon>
        <taxon>Malasseziales</taxon>
        <taxon>Malasseziaceae</taxon>
        <taxon>Malassezia</taxon>
    </lineage>
</organism>
<dbReference type="Gene3D" id="3.40.220.10">
    <property type="entry name" value="Leucine Aminopeptidase, subunit E, domain 1"/>
    <property type="match status" value="1"/>
</dbReference>
<dbReference type="PANTHER" id="PTHR11106">
    <property type="entry name" value="GANGLIOSIDE INDUCED DIFFERENTIATION ASSOCIATED PROTEIN 2-RELATED"/>
    <property type="match status" value="1"/>
</dbReference>
<sequence length="195" mass="21047">MVVSVRHLPVLPYAHAVARKIVLYCGDITKLEVDAIVNAANPTLLGGGGVDGAIHRAADHPEFLAECRRLGGCRTGEAKTTNAYRLPCKSVIHTVGPVYSEHSPSEARRLLQSAYRHSLLEAVRHQLRTVAFPSISTGVYGYPKEDATKAALEEVTTFLASEAGSALQLVVFCCFSEHDLAVYQRTAPIFFGAAL</sequence>